<dbReference type="Proteomes" id="UP000030645">
    <property type="component" value="Unassembled WGS sequence"/>
</dbReference>
<name>W9S921_9ROSA</name>
<evidence type="ECO:0000313" key="2">
    <source>
        <dbReference type="Proteomes" id="UP000030645"/>
    </source>
</evidence>
<evidence type="ECO:0000313" key="1">
    <source>
        <dbReference type="EMBL" id="EXC17571.1"/>
    </source>
</evidence>
<sequence length="64" mass="7198">MSYTWQALGVVVSRQFHPTKRQKVEERIHFGGSTVLSGTQSDVSTLVSLKNSSLMRRDDPFTCP</sequence>
<organism evidence="1 2">
    <name type="scientific">Morus notabilis</name>
    <dbReference type="NCBI Taxonomy" id="981085"/>
    <lineage>
        <taxon>Eukaryota</taxon>
        <taxon>Viridiplantae</taxon>
        <taxon>Streptophyta</taxon>
        <taxon>Embryophyta</taxon>
        <taxon>Tracheophyta</taxon>
        <taxon>Spermatophyta</taxon>
        <taxon>Magnoliopsida</taxon>
        <taxon>eudicotyledons</taxon>
        <taxon>Gunneridae</taxon>
        <taxon>Pentapetalae</taxon>
        <taxon>rosids</taxon>
        <taxon>fabids</taxon>
        <taxon>Rosales</taxon>
        <taxon>Moraceae</taxon>
        <taxon>Moreae</taxon>
        <taxon>Morus</taxon>
    </lineage>
</organism>
<reference evidence="2" key="1">
    <citation type="submission" date="2013-01" db="EMBL/GenBank/DDBJ databases">
        <title>Draft Genome Sequence of a Mulberry Tree, Morus notabilis C.K. Schneid.</title>
        <authorList>
            <person name="He N."/>
            <person name="Zhao S."/>
        </authorList>
    </citation>
    <scope>NUCLEOTIDE SEQUENCE</scope>
</reference>
<dbReference type="EMBL" id="KE345815">
    <property type="protein sequence ID" value="EXC17571.1"/>
    <property type="molecule type" value="Genomic_DNA"/>
</dbReference>
<accession>W9S921</accession>
<gene>
    <name evidence="1" type="ORF">L484_012363</name>
</gene>
<proteinExistence type="predicted"/>
<dbReference type="AlphaFoldDB" id="W9S921"/>
<protein>
    <submittedName>
        <fullName evidence="1">Uncharacterized protein</fullName>
    </submittedName>
</protein>
<keyword evidence="2" id="KW-1185">Reference proteome</keyword>